<dbReference type="Pfam" id="PF13385">
    <property type="entry name" value="Laminin_G_3"/>
    <property type="match status" value="1"/>
</dbReference>
<reference evidence="2" key="1">
    <citation type="journal article" date="2015" name="Nature">
        <title>Complex archaea that bridge the gap between prokaryotes and eukaryotes.</title>
        <authorList>
            <person name="Spang A."/>
            <person name="Saw J.H."/>
            <person name="Jorgensen S.L."/>
            <person name="Zaremba-Niedzwiedzka K."/>
            <person name="Martijn J."/>
            <person name="Lind A.E."/>
            <person name="van Eijk R."/>
            <person name="Schleper C."/>
            <person name="Guy L."/>
            <person name="Ettema T.J."/>
        </authorList>
    </citation>
    <scope>NUCLEOTIDE SEQUENCE</scope>
</reference>
<keyword evidence="1" id="KW-0472">Membrane</keyword>
<keyword evidence="1" id="KW-0812">Transmembrane</keyword>
<sequence>MRKILLLSLLFIVLLVPLISAQEVYYRLESAAEANGKTRLTLVNSPTFVSGKIGDAISLDGVDQYATANVSSDLAFTTALTINYWMFPTDVSSSNNMLVIYNHDSEDIISFDEISTGHVQGIRVDSNIGNNQKFDLRYDPLLKDDQWYMVTLVLDGTNARLYVNATEADSAAVTEDFSPAMDTLKIGGDWSDSVFFTGLIDDVSIFSEAKDQAWIDERWNGGDGRGLDVNVPFFNGSTLDGNLTLVYDNITWHFNVSSFNASNIFNLTSVSITLDGVFFNETAMNQSFYIGNYSWDVSNNATGNHTINIIACDELNNCATIDYLYYKYGEDHSFKEETVEDVPEDITLILNLTGTPYGPSDIDIVLIYNHTKFQATSTGTKVISYEATVITPNITSAFDIIDFYWEYNISTNVFNSTNQTMNVGKLLLTECGDPYNTHALNISILNATEQTQGVTVSNLDQTYQVFDGAGVAYRSFNFTNTSTANFTLCIFPNTTVITDFQIEYIYGGISFTYFGDQINLSNVTKTLDLFVADGTSQITYNVVDFSENAVEGAFIIVDQYDIGTNSFSTVEILKTDADGDAVGRATLSTVWYRFTVTFGGETKLIQGPLKLTSTTKIFKIDIAGADWTASWINSNTVAYALGFNNVTKTFHLNYSDSQLVLDEICLKVVNGSIKGNVVLYENCETNPTTSGQLLATAINGVVDNQIFIATAWSIVSGDRFYIGALEANFLRAWRFYDNDGEGMGLFITMILVLAMFMLGIWHPAVSIIFGIIGFGVARILGLQIMTWPMFVTLIVLGIITVVRINRAK</sequence>
<feature type="transmembrane region" description="Helical" evidence="1">
    <location>
        <begin position="784"/>
        <end position="804"/>
    </location>
</feature>
<evidence type="ECO:0000256" key="1">
    <source>
        <dbReference type="SAM" id="Phobius"/>
    </source>
</evidence>
<accession>A0A0F9RQ61</accession>
<feature type="transmembrane region" description="Helical" evidence="1">
    <location>
        <begin position="745"/>
        <end position="772"/>
    </location>
</feature>
<keyword evidence="1" id="KW-1133">Transmembrane helix</keyword>
<dbReference type="AlphaFoldDB" id="A0A0F9RQ61"/>
<evidence type="ECO:0000313" key="2">
    <source>
        <dbReference type="EMBL" id="KKN27131.1"/>
    </source>
</evidence>
<organism evidence="2">
    <name type="scientific">marine sediment metagenome</name>
    <dbReference type="NCBI Taxonomy" id="412755"/>
    <lineage>
        <taxon>unclassified sequences</taxon>
        <taxon>metagenomes</taxon>
        <taxon>ecological metagenomes</taxon>
    </lineage>
</organism>
<name>A0A0F9RQ61_9ZZZZ</name>
<dbReference type="SUPFAM" id="SSF49899">
    <property type="entry name" value="Concanavalin A-like lectins/glucanases"/>
    <property type="match status" value="1"/>
</dbReference>
<feature type="transmembrane region" description="Helical" evidence="1">
    <location>
        <begin position="706"/>
        <end position="724"/>
    </location>
</feature>
<evidence type="ECO:0008006" key="3">
    <source>
        <dbReference type="Google" id="ProtNLM"/>
    </source>
</evidence>
<proteinExistence type="predicted"/>
<comment type="caution">
    <text evidence="2">The sequence shown here is derived from an EMBL/GenBank/DDBJ whole genome shotgun (WGS) entry which is preliminary data.</text>
</comment>
<dbReference type="EMBL" id="LAZR01002665">
    <property type="protein sequence ID" value="KKN27131.1"/>
    <property type="molecule type" value="Genomic_DNA"/>
</dbReference>
<dbReference type="InterPro" id="IPR013320">
    <property type="entry name" value="ConA-like_dom_sf"/>
</dbReference>
<dbReference type="Gene3D" id="2.60.120.200">
    <property type="match status" value="1"/>
</dbReference>
<protein>
    <recommendedName>
        <fullName evidence="3">LamG-like jellyroll fold domain-containing protein</fullName>
    </recommendedName>
</protein>
<gene>
    <name evidence="2" type="ORF">LCGC14_0867810</name>
</gene>